<proteinExistence type="predicted"/>
<name>A0A139I8U1_9PEZI</name>
<gene>
    <name evidence="1" type="ORF">AC579_4935</name>
</gene>
<protein>
    <submittedName>
        <fullName evidence="1">Uncharacterized protein</fullName>
    </submittedName>
</protein>
<organism evidence="1 2">
    <name type="scientific">Pseudocercospora musae</name>
    <dbReference type="NCBI Taxonomy" id="113226"/>
    <lineage>
        <taxon>Eukaryota</taxon>
        <taxon>Fungi</taxon>
        <taxon>Dikarya</taxon>
        <taxon>Ascomycota</taxon>
        <taxon>Pezizomycotina</taxon>
        <taxon>Dothideomycetes</taxon>
        <taxon>Dothideomycetidae</taxon>
        <taxon>Mycosphaerellales</taxon>
        <taxon>Mycosphaerellaceae</taxon>
        <taxon>Pseudocercospora</taxon>
    </lineage>
</organism>
<evidence type="ECO:0000313" key="2">
    <source>
        <dbReference type="Proteomes" id="UP000073492"/>
    </source>
</evidence>
<sequence length="115" mass="12793">MAEAGVKNMVLTARNEKELQKGAVGAGENWRGRTRTTRLNRCRRRRRKASVPHTSLADVIAKTYSASIDCLWVEDTETLCGSRRIQNTSPEEFMGLTDLNFHAAYLAGAEARPAI</sequence>
<comment type="caution">
    <text evidence="1">The sequence shown here is derived from an EMBL/GenBank/DDBJ whole genome shotgun (WGS) entry which is preliminary data.</text>
</comment>
<keyword evidence="2" id="KW-1185">Reference proteome</keyword>
<dbReference type="AlphaFoldDB" id="A0A139I8U1"/>
<accession>A0A139I8U1</accession>
<dbReference type="EMBL" id="LFZO01000219">
    <property type="protein sequence ID" value="KXT11138.1"/>
    <property type="molecule type" value="Genomic_DNA"/>
</dbReference>
<reference evidence="1 2" key="1">
    <citation type="submission" date="2015-07" db="EMBL/GenBank/DDBJ databases">
        <title>Comparative genomics of the Sigatoka disease complex on banana suggests a link between parallel evolutionary changes in Pseudocercospora fijiensis and Pseudocercospora eumusae and increased virulence on the banana host.</title>
        <authorList>
            <person name="Chang T.-C."/>
            <person name="Salvucci A."/>
            <person name="Crous P.W."/>
            <person name="Stergiopoulos I."/>
        </authorList>
    </citation>
    <scope>NUCLEOTIDE SEQUENCE [LARGE SCALE GENOMIC DNA]</scope>
    <source>
        <strain evidence="1 2">CBS 116634</strain>
    </source>
</reference>
<evidence type="ECO:0000313" key="1">
    <source>
        <dbReference type="EMBL" id="KXT11138.1"/>
    </source>
</evidence>
<dbReference type="Proteomes" id="UP000073492">
    <property type="component" value="Unassembled WGS sequence"/>
</dbReference>